<accession>A0ABN7UCE0</accession>
<comment type="caution">
    <text evidence="1">The sequence shown here is derived from an EMBL/GenBank/DDBJ whole genome shotgun (WGS) entry which is preliminary data.</text>
</comment>
<evidence type="ECO:0000313" key="2">
    <source>
        <dbReference type="Proteomes" id="UP000789901"/>
    </source>
</evidence>
<reference evidence="1 2" key="1">
    <citation type="submission" date="2021-06" db="EMBL/GenBank/DDBJ databases">
        <authorList>
            <person name="Kallberg Y."/>
            <person name="Tangrot J."/>
            <person name="Rosling A."/>
        </authorList>
    </citation>
    <scope>NUCLEOTIDE SEQUENCE [LARGE SCALE GENOMIC DNA]</scope>
    <source>
        <strain evidence="1 2">120-4 pot B 10/14</strain>
    </source>
</reference>
<dbReference type="EMBL" id="CAJVQB010002088">
    <property type="protein sequence ID" value="CAG8561817.1"/>
    <property type="molecule type" value="Genomic_DNA"/>
</dbReference>
<dbReference type="Proteomes" id="UP000789901">
    <property type="component" value="Unassembled WGS sequence"/>
</dbReference>
<feature type="non-terminal residue" evidence="1">
    <location>
        <position position="1"/>
    </location>
</feature>
<organism evidence="1 2">
    <name type="scientific">Gigaspora margarita</name>
    <dbReference type="NCBI Taxonomy" id="4874"/>
    <lineage>
        <taxon>Eukaryota</taxon>
        <taxon>Fungi</taxon>
        <taxon>Fungi incertae sedis</taxon>
        <taxon>Mucoromycota</taxon>
        <taxon>Glomeromycotina</taxon>
        <taxon>Glomeromycetes</taxon>
        <taxon>Diversisporales</taxon>
        <taxon>Gigasporaceae</taxon>
        <taxon>Gigaspora</taxon>
    </lineage>
</organism>
<keyword evidence="2" id="KW-1185">Reference proteome</keyword>
<evidence type="ECO:0000313" key="1">
    <source>
        <dbReference type="EMBL" id="CAG8561817.1"/>
    </source>
</evidence>
<protein>
    <submittedName>
        <fullName evidence="1">11401_t:CDS:1</fullName>
    </submittedName>
</protein>
<name>A0ABN7UCE0_GIGMA</name>
<proteinExistence type="predicted"/>
<sequence>KPFVLWSYENFLEEMRPLIMAENHSTELPATWRKRWLNILKTIKEKEKDETIH</sequence>
<gene>
    <name evidence="1" type="ORF">GMARGA_LOCUS5055</name>
</gene>